<keyword evidence="11" id="KW-1185">Reference proteome</keyword>
<dbReference type="PANTHER" id="PTHR10695">
    <property type="entry name" value="DEPHOSPHO-COA KINASE-RELATED"/>
    <property type="match status" value="1"/>
</dbReference>
<gene>
    <name evidence="8" type="primary">coaE</name>
    <name evidence="10" type="ORF">SAMN06296020_101261</name>
</gene>
<name>A0AA45WSV7_9CLOT</name>
<dbReference type="AlphaFoldDB" id="A0AA45WSV7"/>
<organism evidence="10 11">
    <name type="scientific">Anoxynatronum buryatiense</name>
    <dbReference type="NCBI Taxonomy" id="489973"/>
    <lineage>
        <taxon>Bacteria</taxon>
        <taxon>Bacillati</taxon>
        <taxon>Bacillota</taxon>
        <taxon>Clostridia</taxon>
        <taxon>Eubacteriales</taxon>
        <taxon>Clostridiaceae</taxon>
        <taxon>Anoxynatronum</taxon>
    </lineage>
</organism>
<dbReference type="InterPro" id="IPR027417">
    <property type="entry name" value="P-loop_NTPase"/>
</dbReference>
<keyword evidence="4 8" id="KW-0547">Nucleotide-binding</keyword>
<dbReference type="NCBIfam" id="TIGR00152">
    <property type="entry name" value="dephospho-CoA kinase"/>
    <property type="match status" value="1"/>
</dbReference>
<comment type="subcellular location">
    <subcellularLocation>
        <location evidence="8">Cytoplasm</location>
    </subcellularLocation>
</comment>
<dbReference type="GO" id="GO:0004140">
    <property type="term" value="F:dephospho-CoA kinase activity"/>
    <property type="evidence" value="ECO:0007669"/>
    <property type="project" value="UniProtKB-UniRule"/>
</dbReference>
<dbReference type="HAMAP" id="MF_00376">
    <property type="entry name" value="Dephospho_CoA_kinase"/>
    <property type="match status" value="1"/>
</dbReference>
<dbReference type="FunFam" id="3.40.50.300:FF:000991">
    <property type="entry name" value="Dephospho-CoA kinase"/>
    <property type="match status" value="1"/>
</dbReference>
<evidence type="ECO:0000256" key="8">
    <source>
        <dbReference type="HAMAP-Rule" id="MF_00376"/>
    </source>
</evidence>
<dbReference type="EC" id="2.7.1.24" evidence="8 9"/>
<keyword evidence="5 8" id="KW-0418">Kinase</keyword>
<keyword evidence="7 8" id="KW-0173">Coenzyme A biosynthesis</keyword>
<evidence type="ECO:0000256" key="7">
    <source>
        <dbReference type="ARBA" id="ARBA00022993"/>
    </source>
</evidence>
<evidence type="ECO:0000256" key="4">
    <source>
        <dbReference type="ARBA" id="ARBA00022741"/>
    </source>
</evidence>
<dbReference type="PROSITE" id="PS51219">
    <property type="entry name" value="DPCK"/>
    <property type="match status" value="1"/>
</dbReference>
<comment type="pathway">
    <text evidence="8">Cofactor biosynthesis; coenzyme A biosynthesis; CoA from (R)-pantothenate: step 5/5.</text>
</comment>
<dbReference type="RefSeq" id="WP_283407619.1">
    <property type="nucleotide sequence ID" value="NZ_FXUF01000001.1"/>
</dbReference>
<evidence type="ECO:0000256" key="5">
    <source>
        <dbReference type="ARBA" id="ARBA00022777"/>
    </source>
</evidence>
<keyword evidence="6 8" id="KW-0067">ATP-binding</keyword>
<keyword evidence="3 8" id="KW-0808">Transferase</keyword>
<dbReference type="GO" id="GO:0005737">
    <property type="term" value="C:cytoplasm"/>
    <property type="evidence" value="ECO:0007669"/>
    <property type="project" value="UniProtKB-SubCell"/>
</dbReference>
<evidence type="ECO:0000256" key="1">
    <source>
        <dbReference type="ARBA" id="ARBA00009018"/>
    </source>
</evidence>
<dbReference type="GO" id="GO:0005524">
    <property type="term" value="F:ATP binding"/>
    <property type="evidence" value="ECO:0007669"/>
    <property type="project" value="UniProtKB-UniRule"/>
</dbReference>
<sequence>MKIIIGLTGGIASGKSTVAAMLKEKGAWVVDADQVARQVVEKGKPALDEIVEVFGTMILQADGTLNREALGREVFANDEKRRLLNQITHPRIRREILHIIKVFSENDPRQVLVLEVPLLFETGIDQLVDQIWLVDVEEEKQVRRLMERSKLSKREACARIQSQMPQTEKRKRSHILIDNNGDRHMLQKGVNHQWEELMMQLNNKTGSKKQDNGC</sequence>
<comment type="caution">
    <text evidence="10">The sequence shown here is derived from an EMBL/GenBank/DDBJ whole genome shotgun (WGS) entry which is preliminary data.</text>
</comment>
<dbReference type="Gene3D" id="3.40.50.300">
    <property type="entry name" value="P-loop containing nucleotide triphosphate hydrolases"/>
    <property type="match status" value="1"/>
</dbReference>
<keyword evidence="2 8" id="KW-0963">Cytoplasm</keyword>
<evidence type="ECO:0000256" key="3">
    <source>
        <dbReference type="ARBA" id="ARBA00022679"/>
    </source>
</evidence>
<dbReference type="PANTHER" id="PTHR10695:SF46">
    <property type="entry name" value="BIFUNCTIONAL COENZYME A SYNTHASE-RELATED"/>
    <property type="match status" value="1"/>
</dbReference>
<dbReference type="EMBL" id="FXUF01000001">
    <property type="protein sequence ID" value="SMP39691.1"/>
    <property type="molecule type" value="Genomic_DNA"/>
</dbReference>
<reference evidence="10" key="1">
    <citation type="submission" date="2017-05" db="EMBL/GenBank/DDBJ databases">
        <authorList>
            <person name="Varghese N."/>
            <person name="Submissions S."/>
        </authorList>
    </citation>
    <scope>NUCLEOTIDE SEQUENCE</scope>
    <source>
        <strain evidence="10">Su22</strain>
    </source>
</reference>
<proteinExistence type="inferred from homology"/>
<comment type="function">
    <text evidence="8">Catalyzes the phosphorylation of the 3'-hydroxyl group of dephosphocoenzyme A to form coenzyme A.</text>
</comment>
<accession>A0AA45WSV7</accession>
<dbReference type="InterPro" id="IPR001977">
    <property type="entry name" value="Depp_CoAkinase"/>
</dbReference>
<comment type="similarity">
    <text evidence="1 8">Belongs to the CoaE family.</text>
</comment>
<protein>
    <recommendedName>
        <fullName evidence="8 9">Dephospho-CoA kinase</fullName>
        <ecNumber evidence="8 9">2.7.1.24</ecNumber>
    </recommendedName>
    <alternativeName>
        <fullName evidence="8">Dephosphocoenzyme A kinase</fullName>
    </alternativeName>
</protein>
<feature type="binding site" evidence="8">
    <location>
        <begin position="12"/>
        <end position="17"/>
    </location>
    <ligand>
        <name>ATP</name>
        <dbReference type="ChEBI" id="CHEBI:30616"/>
    </ligand>
</feature>
<evidence type="ECO:0000256" key="2">
    <source>
        <dbReference type="ARBA" id="ARBA00022490"/>
    </source>
</evidence>
<evidence type="ECO:0000256" key="9">
    <source>
        <dbReference type="NCBIfam" id="TIGR00152"/>
    </source>
</evidence>
<dbReference type="Pfam" id="PF01121">
    <property type="entry name" value="CoaE"/>
    <property type="match status" value="1"/>
</dbReference>
<dbReference type="CDD" id="cd02022">
    <property type="entry name" value="DPCK"/>
    <property type="match status" value="1"/>
</dbReference>
<evidence type="ECO:0000313" key="11">
    <source>
        <dbReference type="Proteomes" id="UP001158066"/>
    </source>
</evidence>
<dbReference type="SUPFAM" id="SSF52540">
    <property type="entry name" value="P-loop containing nucleoside triphosphate hydrolases"/>
    <property type="match status" value="1"/>
</dbReference>
<evidence type="ECO:0000256" key="6">
    <source>
        <dbReference type="ARBA" id="ARBA00022840"/>
    </source>
</evidence>
<evidence type="ECO:0000313" key="10">
    <source>
        <dbReference type="EMBL" id="SMP39691.1"/>
    </source>
</evidence>
<dbReference type="Proteomes" id="UP001158066">
    <property type="component" value="Unassembled WGS sequence"/>
</dbReference>
<dbReference type="GO" id="GO:0015937">
    <property type="term" value="P:coenzyme A biosynthetic process"/>
    <property type="evidence" value="ECO:0007669"/>
    <property type="project" value="UniProtKB-UniRule"/>
</dbReference>
<comment type="catalytic activity">
    <reaction evidence="8">
        <text>3'-dephospho-CoA + ATP = ADP + CoA + H(+)</text>
        <dbReference type="Rhea" id="RHEA:18245"/>
        <dbReference type="ChEBI" id="CHEBI:15378"/>
        <dbReference type="ChEBI" id="CHEBI:30616"/>
        <dbReference type="ChEBI" id="CHEBI:57287"/>
        <dbReference type="ChEBI" id="CHEBI:57328"/>
        <dbReference type="ChEBI" id="CHEBI:456216"/>
        <dbReference type="EC" id="2.7.1.24"/>
    </reaction>
</comment>